<dbReference type="GO" id="GO:0034599">
    <property type="term" value="P:cellular response to oxidative stress"/>
    <property type="evidence" value="ECO:0007669"/>
    <property type="project" value="InterPro"/>
</dbReference>
<name>R0K1R1_EXST2</name>
<comment type="similarity">
    <text evidence="4">Belongs to the peroxidase family.</text>
</comment>
<dbReference type="PRINTS" id="PR00458">
    <property type="entry name" value="PEROXIDASE"/>
</dbReference>
<keyword evidence="2" id="KW-0408">Iron</keyword>
<dbReference type="GO" id="GO:0046872">
    <property type="term" value="F:metal ion binding"/>
    <property type="evidence" value="ECO:0007669"/>
    <property type="project" value="UniProtKB-UniRule"/>
</dbReference>
<dbReference type="Proteomes" id="UP000016935">
    <property type="component" value="Unassembled WGS sequence"/>
</dbReference>
<organism evidence="7 8">
    <name type="scientific">Exserohilum turcicum (strain 28A)</name>
    <name type="common">Northern leaf blight fungus</name>
    <name type="synonym">Setosphaeria turcica</name>
    <dbReference type="NCBI Taxonomy" id="671987"/>
    <lineage>
        <taxon>Eukaryota</taxon>
        <taxon>Fungi</taxon>
        <taxon>Dikarya</taxon>
        <taxon>Ascomycota</taxon>
        <taxon>Pezizomycotina</taxon>
        <taxon>Dothideomycetes</taxon>
        <taxon>Pleosporomycetidae</taxon>
        <taxon>Pleosporales</taxon>
        <taxon>Pleosporineae</taxon>
        <taxon>Pleosporaceae</taxon>
        <taxon>Exserohilum</taxon>
    </lineage>
</organism>
<keyword evidence="2" id="KW-0479">Metal-binding</keyword>
<gene>
    <name evidence="7" type="ORF">SETTUDRAFT_180741</name>
</gene>
<dbReference type="Gene3D" id="1.10.420.10">
    <property type="entry name" value="Peroxidase, domain 2"/>
    <property type="match status" value="1"/>
</dbReference>
<dbReference type="GO" id="GO:0020037">
    <property type="term" value="F:heme binding"/>
    <property type="evidence" value="ECO:0007669"/>
    <property type="project" value="UniProtKB-UniRule"/>
</dbReference>
<dbReference type="STRING" id="671987.R0K1R1"/>
<keyword evidence="3 5" id="KW-0560">Oxidoreductase</keyword>
<keyword evidence="5" id="KW-0732">Signal</keyword>
<evidence type="ECO:0000256" key="5">
    <source>
        <dbReference type="RuleBase" id="RU363051"/>
    </source>
</evidence>
<feature type="domain" description="Plant heme peroxidase family profile" evidence="6">
    <location>
        <begin position="63"/>
        <end position="274"/>
    </location>
</feature>
<keyword evidence="8" id="KW-1185">Reference proteome</keyword>
<dbReference type="SUPFAM" id="SSF48113">
    <property type="entry name" value="Heme-dependent peroxidases"/>
    <property type="match status" value="1"/>
</dbReference>
<dbReference type="GO" id="GO:0000302">
    <property type="term" value="P:response to reactive oxygen species"/>
    <property type="evidence" value="ECO:0007669"/>
    <property type="project" value="TreeGrafter"/>
</dbReference>
<accession>R0K1R1</accession>
<dbReference type="Gene3D" id="1.10.520.10">
    <property type="match status" value="1"/>
</dbReference>
<dbReference type="Pfam" id="PF00141">
    <property type="entry name" value="peroxidase"/>
    <property type="match status" value="1"/>
</dbReference>
<dbReference type="eggNOG" id="ENOG502QTYX">
    <property type="taxonomic scope" value="Eukaryota"/>
</dbReference>
<protein>
    <recommendedName>
        <fullName evidence="5">Peroxidase</fullName>
        <ecNumber evidence="5">1.11.1.-</ecNumber>
    </recommendedName>
</protein>
<dbReference type="AlphaFoldDB" id="R0K1R1"/>
<dbReference type="EC" id="1.11.1.-" evidence="5"/>
<dbReference type="PANTHER" id="PTHR31356">
    <property type="entry name" value="THYLAKOID LUMENAL 29 KDA PROTEIN, CHLOROPLASTIC-RELATED"/>
    <property type="match status" value="1"/>
</dbReference>
<dbReference type="InterPro" id="IPR002016">
    <property type="entry name" value="Haem_peroxidase"/>
</dbReference>
<dbReference type="EMBL" id="KB908844">
    <property type="protein sequence ID" value="EOA82372.1"/>
    <property type="molecule type" value="Genomic_DNA"/>
</dbReference>
<evidence type="ECO:0000256" key="2">
    <source>
        <dbReference type="ARBA" id="ARBA00022617"/>
    </source>
</evidence>
<evidence type="ECO:0000256" key="1">
    <source>
        <dbReference type="ARBA" id="ARBA00022559"/>
    </source>
</evidence>
<reference evidence="7 8" key="2">
    <citation type="journal article" date="2013" name="PLoS Genet.">
        <title>Comparative genome structure, secondary metabolite, and effector coding capacity across Cochliobolus pathogens.</title>
        <authorList>
            <person name="Condon B.J."/>
            <person name="Leng Y."/>
            <person name="Wu D."/>
            <person name="Bushley K.E."/>
            <person name="Ohm R.A."/>
            <person name="Otillar R."/>
            <person name="Martin J."/>
            <person name="Schackwitz W."/>
            <person name="Grimwood J."/>
            <person name="MohdZainudin N."/>
            <person name="Xue C."/>
            <person name="Wang R."/>
            <person name="Manning V.A."/>
            <person name="Dhillon B."/>
            <person name="Tu Z.J."/>
            <person name="Steffenson B.J."/>
            <person name="Salamov A."/>
            <person name="Sun H."/>
            <person name="Lowry S."/>
            <person name="LaButti K."/>
            <person name="Han J."/>
            <person name="Copeland A."/>
            <person name="Lindquist E."/>
            <person name="Barry K."/>
            <person name="Schmutz J."/>
            <person name="Baker S.E."/>
            <person name="Ciuffetti L.M."/>
            <person name="Grigoriev I.V."/>
            <person name="Zhong S."/>
            <person name="Turgeon B.G."/>
        </authorList>
    </citation>
    <scope>NUCLEOTIDE SEQUENCE [LARGE SCALE GENOMIC DNA]</scope>
    <source>
        <strain evidence="8">28A</strain>
    </source>
</reference>
<dbReference type="OrthoDB" id="5985073at2759"/>
<dbReference type="GO" id="GO:0042744">
    <property type="term" value="P:hydrogen peroxide catabolic process"/>
    <property type="evidence" value="ECO:0007669"/>
    <property type="project" value="TreeGrafter"/>
</dbReference>
<evidence type="ECO:0000259" key="6">
    <source>
        <dbReference type="PROSITE" id="PS50873"/>
    </source>
</evidence>
<dbReference type="GeneID" id="19401789"/>
<evidence type="ECO:0000256" key="3">
    <source>
        <dbReference type="ARBA" id="ARBA00023002"/>
    </source>
</evidence>
<dbReference type="HOGENOM" id="CLU_004824_4_0_1"/>
<evidence type="ECO:0000313" key="8">
    <source>
        <dbReference type="Proteomes" id="UP000016935"/>
    </source>
</evidence>
<dbReference type="PROSITE" id="PS50873">
    <property type="entry name" value="PEROXIDASE_4"/>
    <property type="match status" value="1"/>
</dbReference>
<reference evidence="7 8" key="1">
    <citation type="journal article" date="2012" name="PLoS Pathog.">
        <title>Diverse lifestyles and strategies of plant pathogenesis encoded in the genomes of eighteen Dothideomycetes fungi.</title>
        <authorList>
            <person name="Ohm R.A."/>
            <person name="Feau N."/>
            <person name="Henrissat B."/>
            <person name="Schoch C.L."/>
            <person name="Horwitz B.A."/>
            <person name="Barry K.W."/>
            <person name="Condon B.J."/>
            <person name="Copeland A.C."/>
            <person name="Dhillon B."/>
            <person name="Glaser F."/>
            <person name="Hesse C.N."/>
            <person name="Kosti I."/>
            <person name="LaButti K."/>
            <person name="Lindquist E.A."/>
            <person name="Lucas S."/>
            <person name="Salamov A.A."/>
            <person name="Bradshaw R.E."/>
            <person name="Ciuffetti L."/>
            <person name="Hamelin R.C."/>
            <person name="Kema G.H.J."/>
            <person name="Lawrence C."/>
            <person name="Scott J.A."/>
            <person name="Spatafora J.W."/>
            <person name="Turgeon B.G."/>
            <person name="de Wit P.J.G.M."/>
            <person name="Zhong S."/>
            <person name="Goodwin S.B."/>
            <person name="Grigoriev I.V."/>
        </authorList>
    </citation>
    <scope>NUCLEOTIDE SEQUENCE [LARGE SCALE GENOMIC DNA]</scope>
    <source>
        <strain evidence="8">28A</strain>
    </source>
</reference>
<dbReference type="InterPro" id="IPR010255">
    <property type="entry name" value="Haem_peroxidase_sf"/>
</dbReference>
<dbReference type="FunFam" id="1.10.520.10:FF:000020">
    <property type="entry name" value="Peroxisomal ascorbate peroxidase"/>
    <property type="match status" value="1"/>
</dbReference>
<keyword evidence="1 5" id="KW-0575">Peroxidase</keyword>
<dbReference type="GO" id="GO:0004601">
    <property type="term" value="F:peroxidase activity"/>
    <property type="evidence" value="ECO:0007669"/>
    <property type="project" value="UniProtKB-KW"/>
</dbReference>
<dbReference type="PANTHER" id="PTHR31356:SF53">
    <property type="entry name" value="HEME PEROXIDASE"/>
    <property type="match status" value="1"/>
</dbReference>
<dbReference type="InterPro" id="IPR044831">
    <property type="entry name" value="Ccp1-like"/>
</dbReference>
<evidence type="ECO:0000313" key="7">
    <source>
        <dbReference type="EMBL" id="EOA82372.1"/>
    </source>
</evidence>
<evidence type="ECO:0000256" key="4">
    <source>
        <dbReference type="RuleBase" id="RU004241"/>
    </source>
</evidence>
<proteinExistence type="inferred from homology"/>
<sequence>MKSHLAISLALLAPASQAYVWPSQYDRIEDLLYLQSGYIRDGSLSDQVATCAFGAGSPGIQKAAEWVRTAFHDTVTHDASTKTGGLDASIQFELDRPENKGAALNNTLSDISSSVDIRTSAADLIALSLVMAVARCGNMRVPLKLGRKDATEAGIKGVPEAHTDLDTTRKRFATASLSEVDMITLIACGHSIGGVHSVDHPEIVSGPVSAANKASFDTTSAALDNKVVVEYLGNTTANPLVRNANDTLNSDKRIFASDDNKTMRKLADTSYFKSQCEDVLGRMLDLVPGDVTLTDPLQPADVRPYILTYGLNANGGVDFSGRIRVRITPSTGRDPNSLTAAIIPITRNGTAGPEIDAPIFTAYLLGQSVGYLDEAFQWFEFSYSMNASETFDSFKIRLNDKIYDNGGTGTYPINGDVLYQQKQSCMSFDSATNQGNLTVTAAVSKTLLQNKAAPQIRLVKRTKVQGYHIDRLEQVVVPMQPANKETAQYAYYTASAPINLESLSTTFDIEVGDSKVEYITAPDIGTCAPL</sequence>
<feature type="signal peptide" evidence="5">
    <location>
        <begin position="1"/>
        <end position="18"/>
    </location>
</feature>
<feature type="chain" id="PRO_5006993980" description="Peroxidase" evidence="5">
    <location>
        <begin position="19"/>
        <end position="530"/>
    </location>
</feature>
<dbReference type="RefSeq" id="XP_008029536.1">
    <property type="nucleotide sequence ID" value="XM_008031345.1"/>
</dbReference>
<keyword evidence="2" id="KW-0349">Heme</keyword>